<feature type="domain" description="HNH nuclease" evidence="1">
    <location>
        <begin position="155"/>
        <end position="206"/>
    </location>
</feature>
<keyword evidence="3" id="KW-1185">Reference proteome</keyword>
<comment type="caution">
    <text evidence="2">The sequence shown here is derived from an EMBL/GenBank/DDBJ whole genome shotgun (WGS) entry which is preliminary data.</text>
</comment>
<evidence type="ECO:0000259" key="1">
    <source>
        <dbReference type="Pfam" id="PF13391"/>
    </source>
</evidence>
<dbReference type="RefSeq" id="WP_126609872.1">
    <property type="nucleotide sequence ID" value="NZ_AP025144.1"/>
</dbReference>
<evidence type="ECO:0000313" key="2">
    <source>
        <dbReference type="EMBL" id="GLQ72712.1"/>
    </source>
</evidence>
<reference evidence="3" key="1">
    <citation type="journal article" date="2019" name="Int. J. Syst. Evol. Microbiol.">
        <title>The Global Catalogue of Microorganisms (GCM) 10K type strain sequencing project: providing services to taxonomists for standard genome sequencing and annotation.</title>
        <authorList>
            <consortium name="The Broad Institute Genomics Platform"/>
            <consortium name="The Broad Institute Genome Sequencing Center for Infectious Disease"/>
            <person name="Wu L."/>
            <person name="Ma J."/>
        </authorList>
    </citation>
    <scope>NUCLEOTIDE SEQUENCE [LARGE SCALE GENOMIC DNA]</scope>
    <source>
        <strain evidence="3">NBRC 15640</strain>
    </source>
</reference>
<dbReference type="Pfam" id="PF13391">
    <property type="entry name" value="HNH_2"/>
    <property type="match status" value="1"/>
</dbReference>
<dbReference type="AlphaFoldDB" id="A0AAV5NQ02"/>
<evidence type="ECO:0000313" key="3">
    <source>
        <dbReference type="Proteomes" id="UP001156690"/>
    </source>
</evidence>
<dbReference type="InterPro" id="IPR003615">
    <property type="entry name" value="HNH_nuc"/>
</dbReference>
<name>A0AAV5NQ02_9VIBR</name>
<dbReference type="EMBL" id="BSNX01000020">
    <property type="protein sequence ID" value="GLQ72712.1"/>
    <property type="molecule type" value="Genomic_DNA"/>
</dbReference>
<dbReference type="Proteomes" id="UP001156690">
    <property type="component" value="Unassembled WGS sequence"/>
</dbReference>
<gene>
    <name evidence="2" type="ORF">GCM10007932_20720</name>
</gene>
<organism evidence="2 3">
    <name type="scientific">Vibrio penaeicida</name>
    <dbReference type="NCBI Taxonomy" id="104609"/>
    <lineage>
        <taxon>Bacteria</taxon>
        <taxon>Pseudomonadati</taxon>
        <taxon>Pseudomonadota</taxon>
        <taxon>Gammaproteobacteria</taxon>
        <taxon>Vibrionales</taxon>
        <taxon>Vibrionaceae</taxon>
        <taxon>Vibrio</taxon>
    </lineage>
</organism>
<accession>A0AAV5NQ02</accession>
<protein>
    <recommendedName>
        <fullName evidence="1">HNH nuclease domain-containing protein</fullName>
    </recommendedName>
</protein>
<proteinExistence type="predicted"/>
<sequence length="266" mass="30277">MAINQVERAYKAWPILAQRARARKTITYKELGDAIGVHHRAIRFVLGVIQDYCLAEKIPPLTILIINSTGKPGDGFIAYDLRNFGDGLEEVYDFKWEEHGNPFGFSLEGLSYPNIIKSLVDNPDSSEDIYSKVKSRGIKQMLFRQALLKAYSYQCAFTGLSFVQGLEAAHIIPWKHATDAQRMDVRNGILLNSFHHRLFDAGLITLSSEYKIRYHDPNGSDGDYSKLDRLMSTNLHGKTVNLPRKIKNRPSSKFIAVHNRLHEWGE</sequence>